<evidence type="ECO:0000259" key="16">
    <source>
        <dbReference type="PROSITE" id="PS50113"/>
    </source>
</evidence>
<dbReference type="OrthoDB" id="5438274at2"/>
<dbReference type="InterPro" id="IPR036097">
    <property type="entry name" value="HisK_dim/P_sf"/>
</dbReference>
<dbReference type="CDD" id="cd00130">
    <property type="entry name" value="PAS"/>
    <property type="match status" value="1"/>
</dbReference>
<dbReference type="Pfam" id="PF00072">
    <property type="entry name" value="Response_reg"/>
    <property type="match status" value="1"/>
</dbReference>
<dbReference type="PROSITE" id="PS50112">
    <property type="entry name" value="PAS"/>
    <property type="match status" value="1"/>
</dbReference>
<evidence type="ECO:0000259" key="15">
    <source>
        <dbReference type="PROSITE" id="PS50112"/>
    </source>
</evidence>
<evidence type="ECO:0000256" key="7">
    <source>
        <dbReference type="ARBA" id="ARBA00022840"/>
    </source>
</evidence>
<dbReference type="SUPFAM" id="SSF52172">
    <property type="entry name" value="CheY-like"/>
    <property type="match status" value="1"/>
</dbReference>
<dbReference type="AlphaFoldDB" id="C4XMX1"/>
<evidence type="ECO:0000256" key="4">
    <source>
        <dbReference type="ARBA" id="ARBA00022679"/>
    </source>
</evidence>
<dbReference type="Proteomes" id="UP000009071">
    <property type="component" value="Chromosome"/>
</dbReference>
<keyword evidence="4" id="KW-0808">Transferase</keyword>
<dbReference type="FunFam" id="3.30.565.10:FF:000010">
    <property type="entry name" value="Sensor histidine kinase RcsC"/>
    <property type="match status" value="1"/>
</dbReference>
<dbReference type="InterPro" id="IPR001610">
    <property type="entry name" value="PAC"/>
</dbReference>
<evidence type="ECO:0000259" key="13">
    <source>
        <dbReference type="PROSITE" id="PS50109"/>
    </source>
</evidence>
<dbReference type="PANTHER" id="PTHR45339">
    <property type="entry name" value="HYBRID SIGNAL TRANSDUCTION HISTIDINE KINASE J"/>
    <property type="match status" value="1"/>
</dbReference>
<dbReference type="InterPro" id="IPR005467">
    <property type="entry name" value="His_kinase_dom"/>
</dbReference>
<dbReference type="SMART" id="SM00387">
    <property type="entry name" value="HATPase_c"/>
    <property type="match status" value="1"/>
</dbReference>
<dbReference type="InterPro" id="IPR000014">
    <property type="entry name" value="PAS"/>
</dbReference>
<feature type="region of interest" description="Disordered" evidence="12">
    <location>
        <begin position="664"/>
        <end position="685"/>
    </location>
</feature>
<dbReference type="STRING" id="573370.DMR_37830"/>
<dbReference type="InterPro" id="IPR011006">
    <property type="entry name" value="CheY-like_superfamily"/>
</dbReference>
<dbReference type="RefSeq" id="WP_015862415.1">
    <property type="nucleotide sequence ID" value="NC_012796.1"/>
</dbReference>
<dbReference type="Pfam" id="PF02518">
    <property type="entry name" value="HATPase_c"/>
    <property type="match status" value="1"/>
</dbReference>
<feature type="domain" description="PAS" evidence="15">
    <location>
        <begin position="70"/>
        <end position="107"/>
    </location>
</feature>
<dbReference type="GO" id="GO:0000155">
    <property type="term" value="F:phosphorelay sensor kinase activity"/>
    <property type="evidence" value="ECO:0007669"/>
    <property type="project" value="InterPro"/>
</dbReference>
<dbReference type="InterPro" id="IPR003661">
    <property type="entry name" value="HisK_dim/P_dom"/>
</dbReference>
<dbReference type="Gene3D" id="3.30.565.10">
    <property type="entry name" value="Histidine kinase-like ATPase, C-terminal domain"/>
    <property type="match status" value="1"/>
</dbReference>
<evidence type="ECO:0000256" key="9">
    <source>
        <dbReference type="ARBA" id="ARBA00064003"/>
    </source>
</evidence>
<feature type="domain" description="PAC" evidence="16">
    <location>
        <begin position="111"/>
        <end position="163"/>
    </location>
</feature>
<evidence type="ECO:0000256" key="5">
    <source>
        <dbReference type="ARBA" id="ARBA00022741"/>
    </source>
</evidence>
<dbReference type="InterPro" id="IPR004358">
    <property type="entry name" value="Sig_transdc_His_kin-like_C"/>
</dbReference>
<dbReference type="SMART" id="SM00448">
    <property type="entry name" value="REC"/>
    <property type="match status" value="1"/>
</dbReference>
<dbReference type="InterPro" id="IPR013655">
    <property type="entry name" value="PAS_fold_3"/>
</dbReference>
<gene>
    <name evidence="17" type="ordered locus">DMR_37830</name>
</gene>
<dbReference type="PRINTS" id="PR00344">
    <property type="entry name" value="BCTRLSENSOR"/>
</dbReference>
<dbReference type="SMART" id="SM00086">
    <property type="entry name" value="PAC"/>
    <property type="match status" value="1"/>
</dbReference>
<feature type="domain" description="Histidine kinase" evidence="13">
    <location>
        <begin position="291"/>
        <end position="515"/>
    </location>
</feature>
<organism evidence="17 18">
    <name type="scientific">Solidesulfovibrio magneticus (strain ATCC 700980 / DSM 13731 / RS-1)</name>
    <name type="common">Desulfovibrio magneticus</name>
    <dbReference type="NCBI Taxonomy" id="573370"/>
    <lineage>
        <taxon>Bacteria</taxon>
        <taxon>Pseudomonadati</taxon>
        <taxon>Thermodesulfobacteriota</taxon>
        <taxon>Desulfovibrionia</taxon>
        <taxon>Desulfovibrionales</taxon>
        <taxon>Desulfovibrionaceae</taxon>
        <taxon>Solidesulfovibrio</taxon>
    </lineage>
</organism>
<dbReference type="InterPro" id="IPR035965">
    <property type="entry name" value="PAS-like_dom_sf"/>
</dbReference>
<keyword evidence="7" id="KW-0067">ATP-binding</keyword>
<keyword evidence="3 11" id="KW-0597">Phosphoprotein</keyword>
<keyword evidence="6" id="KW-0418">Kinase</keyword>
<dbReference type="PANTHER" id="PTHR45339:SF1">
    <property type="entry name" value="HYBRID SIGNAL TRANSDUCTION HISTIDINE KINASE J"/>
    <property type="match status" value="1"/>
</dbReference>
<comment type="subunit">
    <text evidence="9">At low DSF concentrations, interacts with RpfF.</text>
</comment>
<comment type="catalytic activity">
    <reaction evidence="1">
        <text>ATP + protein L-histidine = ADP + protein N-phospho-L-histidine.</text>
        <dbReference type="EC" id="2.7.13.3"/>
    </reaction>
</comment>
<dbReference type="CDD" id="cd00082">
    <property type="entry name" value="HisKA"/>
    <property type="match status" value="1"/>
</dbReference>
<evidence type="ECO:0000256" key="12">
    <source>
        <dbReference type="SAM" id="MobiDB-lite"/>
    </source>
</evidence>
<feature type="region of interest" description="Disordered" evidence="12">
    <location>
        <begin position="1"/>
        <end position="28"/>
    </location>
</feature>
<dbReference type="NCBIfam" id="TIGR00229">
    <property type="entry name" value="sensory_box"/>
    <property type="match status" value="1"/>
</dbReference>
<accession>C4XMX1</accession>
<dbReference type="InterPro" id="IPR001789">
    <property type="entry name" value="Sig_transdc_resp-reg_receiver"/>
</dbReference>
<dbReference type="Pfam" id="PF00512">
    <property type="entry name" value="HisKA"/>
    <property type="match status" value="1"/>
</dbReference>
<evidence type="ECO:0000256" key="6">
    <source>
        <dbReference type="ARBA" id="ARBA00022777"/>
    </source>
</evidence>
<dbReference type="CDD" id="cd17546">
    <property type="entry name" value="REC_hyHK_CKI1_RcsC-like"/>
    <property type="match status" value="1"/>
</dbReference>
<keyword evidence="8" id="KW-0902">Two-component regulatory system</keyword>
<evidence type="ECO:0000313" key="18">
    <source>
        <dbReference type="Proteomes" id="UP000009071"/>
    </source>
</evidence>
<evidence type="ECO:0000256" key="11">
    <source>
        <dbReference type="PROSITE-ProRule" id="PRU00169"/>
    </source>
</evidence>
<evidence type="ECO:0000256" key="10">
    <source>
        <dbReference type="ARBA" id="ARBA00068150"/>
    </source>
</evidence>
<dbReference type="Pfam" id="PF08447">
    <property type="entry name" value="PAS_3"/>
    <property type="match status" value="1"/>
</dbReference>
<dbReference type="Gene3D" id="3.40.50.2300">
    <property type="match status" value="1"/>
</dbReference>
<dbReference type="SMART" id="SM00388">
    <property type="entry name" value="HisKA"/>
    <property type="match status" value="1"/>
</dbReference>
<dbReference type="PROSITE" id="PS50110">
    <property type="entry name" value="RESPONSE_REGULATORY"/>
    <property type="match status" value="1"/>
</dbReference>
<evidence type="ECO:0000313" key="17">
    <source>
        <dbReference type="EMBL" id="BAH77274.1"/>
    </source>
</evidence>
<dbReference type="FunFam" id="1.10.287.130:FF:000002">
    <property type="entry name" value="Two-component osmosensing histidine kinase"/>
    <property type="match status" value="1"/>
</dbReference>
<evidence type="ECO:0000256" key="1">
    <source>
        <dbReference type="ARBA" id="ARBA00000085"/>
    </source>
</evidence>
<evidence type="ECO:0000256" key="8">
    <source>
        <dbReference type="ARBA" id="ARBA00023012"/>
    </source>
</evidence>
<proteinExistence type="predicted"/>
<feature type="modified residue" description="4-aspartylphosphate" evidence="11">
    <location>
        <position position="589"/>
    </location>
</feature>
<dbReference type="InterPro" id="IPR036890">
    <property type="entry name" value="HATPase_C_sf"/>
</dbReference>
<dbReference type="Pfam" id="PF13188">
    <property type="entry name" value="PAS_8"/>
    <property type="match status" value="1"/>
</dbReference>
<dbReference type="EC" id="2.7.13.3" evidence="2"/>
<feature type="domain" description="Response regulatory" evidence="14">
    <location>
        <begin position="540"/>
        <end position="659"/>
    </location>
</feature>
<dbReference type="PROSITE" id="PS50109">
    <property type="entry name" value="HIS_KIN"/>
    <property type="match status" value="1"/>
</dbReference>
<dbReference type="SUPFAM" id="SSF55785">
    <property type="entry name" value="PYP-like sensor domain (PAS domain)"/>
    <property type="match status" value="1"/>
</dbReference>
<evidence type="ECO:0000256" key="2">
    <source>
        <dbReference type="ARBA" id="ARBA00012438"/>
    </source>
</evidence>
<dbReference type="Gene3D" id="1.10.287.130">
    <property type="match status" value="1"/>
</dbReference>
<dbReference type="PROSITE" id="PS50113">
    <property type="entry name" value="PAC"/>
    <property type="match status" value="1"/>
</dbReference>
<reference evidence="17 18" key="1">
    <citation type="journal article" date="2009" name="Genome Res.">
        <title>Whole genome sequence of Desulfovibrio magneticus strain RS-1 revealed common gene clusters in magnetotactic bacteria.</title>
        <authorList>
            <person name="Nakazawa H."/>
            <person name="Arakaki A."/>
            <person name="Narita-Yamada S."/>
            <person name="Yashiro I."/>
            <person name="Jinno K."/>
            <person name="Aoki N."/>
            <person name="Tsuruyama A."/>
            <person name="Okamura Y."/>
            <person name="Tanikawa S."/>
            <person name="Fujita N."/>
            <person name="Takeyama H."/>
            <person name="Matsunaga T."/>
        </authorList>
    </citation>
    <scope>NUCLEOTIDE SEQUENCE [LARGE SCALE GENOMIC DNA]</scope>
    <source>
        <strain evidence="18">ATCC 700980 / DSM 13731 / RS-1</strain>
    </source>
</reference>
<name>C4XMX1_SOLM1</name>
<sequence length="685" mass="74231">MIDPADDDPAAEMRRQAESRAAAAPEDEDLSDAAMARLILEASPAYLIRYAVKDGKPGPVSYVSSNIDRFGFSREELLTGRRSPWDLIHPDDRDRVEAALRDHADAGRDAFALDYRQRTPDGGVRHVTDRIQLHRDAAGRVVAVQALVLDVTESVLARRDLEMVLDSAPIPIVKVRLGDDGDRRLEYQNPAAERLFGKGATGLSCKNSLCNKETCPVLADESGLVRERECLINTLAGERVMYKTARRLPGSPSIIEAMIDVTELMRTRQRLTRAMEAAEAANRAKSQFLATMSHEIRTPMNGIMGMIELAMATELTPEQRDYIDLARQSAVHLLEIINDILDFSRIEAGRMELARSRFSLGQALGVCLRLFEAPAARSGNRLSLDIAPDVPGELVGDPGRLAQIVANLVSNGLKFTKNGFVRVAVGLDPDAPRKSGALSLRFDVSDDGIGIPTDKQARIFDYFTQLDASLNRGAGGTGLGLAISKSLVTLMSGRIWVASDPGRGSTFSFTAAFDLPEAPLQATPSPPATARPGGPVTPLRLLLVEDNNINQIVAKRLLERRGHMVTAVDNGRQALAVLAETPFDCVLMDVEMPDLSGPETLALLRDPVRFGPAAATPAVALTAHAVKGYRERMLQAGFDDYVAKPIDMHELDAALARVAARRAMKGEEKMPPAAGGLRPPDPPTG</sequence>
<dbReference type="eggNOG" id="COG5002">
    <property type="taxonomic scope" value="Bacteria"/>
</dbReference>
<dbReference type="SUPFAM" id="SSF55874">
    <property type="entry name" value="ATPase domain of HSP90 chaperone/DNA topoisomerase II/histidine kinase"/>
    <property type="match status" value="1"/>
</dbReference>
<dbReference type="EMBL" id="AP010904">
    <property type="protein sequence ID" value="BAH77274.1"/>
    <property type="molecule type" value="Genomic_DNA"/>
</dbReference>
<evidence type="ECO:0000256" key="3">
    <source>
        <dbReference type="ARBA" id="ARBA00022553"/>
    </source>
</evidence>
<dbReference type="Gene3D" id="3.30.450.20">
    <property type="entry name" value="PAS domain"/>
    <property type="match status" value="1"/>
</dbReference>
<dbReference type="InterPro" id="IPR003594">
    <property type="entry name" value="HATPase_dom"/>
</dbReference>
<keyword evidence="5" id="KW-0547">Nucleotide-binding</keyword>
<feature type="compositionally biased region" description="Acidic residues" evidence="12">
    <location>
        <begin position="1"/>
        <end position="10"/>
    </location>
</feature>
<dbReference type="GO" id="GO:0005524">
    <property type="term" value="F:ATP binding"/>
    <property type="evidence" value="ECO:0007669"/>
    <property type="project" value="UniProtKB-KW"/>
</dbReference>
<dbReference type="InterPro" id="IPR000700">
    <property type="entry name" value="PAS-assoc_C"/>
</dbReference>
<dbReference type="SUPFAM" id="SSF47384">
    <property type="entry name" value="Homodimeric domain of signal transducing histidine kinase"/>
    <property type="match status" value="1"/>
</dbReference>
<keyword evidence="18" id="KW-1185">Reference proteome</keyword>
<evidence type="ECO:0000259" key="14">
    <source>
        <dbReference type="PROSITE" id="PS50110"/>
    </source>
</evidence>
<protein>
    <recommendedName>
        <fullName evidence="10">Sensory/regulatory protein RpfC</fullName>
        <ecNumber evidence="2">2.7.13.3</ecNumber>
    </recommendedName>
</protein>
<dbReference type="KEGG" id="dma:DMR_37830"/>
<dbReference type="HOGENOM" id="CLU_000445_114_15_7"/>